<accession>A0A1L6J8K8</accession>
<feature type="transmembrane region" description="Helical" evidence="12">
    <location>
        <begin position="327"/>
        <end position="347"/>
    </location>
</feature>
<comment type="subcellular location">
    <subcellularLocation>
        <location evidence="12">Cell membrane</location>
        <topology evidence="12">Multi-pass membrane protein</topology>
    </subcellularLocation>
    <subcellularLocation>
        <location evidence="2">Membrane</location>
        <topology evidence="2">Multi-pass membrane protein</topology>
    </subcellularLocation>
</comment>
<comment type="similarity">
    <text evidence="12">Belongs to the COX15/CtaA family. Type 2 subfamily.</text>
</comment>
<evidence type="ECO:0000256" key="10">
    <source>
        <dbReference type="ARBA" id="ARBA00044501"/>
    </source>
</evidence>
<evidence type="ECO:0000256" key="11">
    <source>
        <dbReference type="ARBA" id="ARBA00048044"/>
    </source>
</evidence>
<dbReference type="Pfam" id="PF02628">
    <property type="entry name" value="COX15-CtaA"/>
    <property type="match status" value="1"/>
</dbReference>
<comment type="catalytic activity">
    <reaction evidence="11">
        <text>Fe(II)-heme o + 2 A + H2O = Fe(II)-heme a + 2 AH2</text>
        <dbReference type="Rhea" id="RHEA:63388"/>
        <dbReference type="ChEBI" id="CHEBI:13193"/>
        <dbReference type="ChEBI" id="CHEBI:15377"/>
        <dbReference type="ChEBI" id="CHEBI:17499"/>
        <dbReference type="ChEBI" id="CHEBI:60530"/>
        <dbReference type="ChEBI" id="CHEBI:61715"/>
        <dbReference type="EC" id="1.17.99.9"/>
    </reaction>
    <physiologicalReaction direction="left-to-right" evidence="11">
        <dbReference type="Rhea" id="RHEA:63389"/>
    </physiologicalReaction>
</comment>
<evidence type="ECO:0000256" key="3">
    <source>
        <dbReference type="ARBA" id="ARBA00022692"/>
    </source>
</evidence>
<dbReference type="InterPro" id="IPR003780">
    <property type="entry name" value="COX15/CtaA_fam"/>
</dbReference>
<keyword evidence="8 12" id="KW-0350">Heme biosynthesis</keyword>
<keyword evidence="14" id="KW-1185">Reference proteome</keyword>
<dbReference type="PANTHER" id="PTHR23289">
    <property type="entry name" value="CYTOCHROME C OXIDASE ASSEMBLY PROTEIN COX15"/>
    <property type="match status" value="1"/>
</dbReference>
<feature type="transmembrane region" description="Helical" evidence="12">
    <location>
        <begin position="23"/>
        <end position="43"/>
    </location>
</feature>
<evidence type="ECO:0000256" key="12">
    <source>
        <dbReference type="HAMAP-Rule" id="MF_01665"/>
    </source>
</evidence>
<feature type="transmembrane region" description="Helical" evidence="12">
    <location>
        <begin position="138"/>
        <end position="156"/>
    </location>
</feature>
<comment type="cofactor">
    <cofactor evidence="1 12">
        <name>heme b</name>
        <dbReference type="ChEBI" id="CHEBI:60344"/>
    </cofactor>
</comment>
<reference evidence="14" key="1">
    <citation type="submission" date="2016-12" db="EMBL/GenBank/DDBJ databases">
        <title>Whole genome sequencing of Sphingomonas sp. ABOJV.</title>
        <authorList>
            <person name="Conlan S."/>
            <person name="Thomas P.J."/>
            <person name="Mullikin J."/>
            <person name="Palmore T.N."/>
            <person name="Frank K.M."/>
            <person name="Segre J.A."/>
        </authorList>
    </citation>
    <scope>NUCLEOTIDE SEQUENCE [LARGE SCALE GENOMIC DNA]</scope>
    <source>
        <strain evidence="14">ABOJV</strain>
    </source>
</reference>
<evidence type="ECO:0000256" key="9">
    <source>
        <dbReference type="ARBA" id="ARBA00023136"/>
    </source>
</evidence>
<name>A0A1L6J8K8_9SPHN</name>
<protein>
    <recommendedName>
        <fullName evidence="12">Heme A synthase</fullName>
        <shortName evidence="12">HAS</shortName>
        <ecNumber evidence="12">1.17.99.9</ecNumber>
    </recommendedName>
    <alternativeName>
        <fullName evidence="12">Cytochrome aa3-controlling protein</fullName>
    </alternativeName>
</protein>
<dbReference type="STRING" id="93064.BRX40_07375"/>
<keyword evidence="7 12" id="KW-0408">Iron</keyword>
<dbReference type="AlphaFoldDB" id="A0A1L6J8K8"/>
<evidence type="ECO:0000256" key="1">
    <source>
        <dbReference type="ARBA" id="ARBA00001970"/>
    </source>
</evidence>
<evidence type="ECO:0000313" key="14">
    <source>
        <dbReference type="Proteomes" id="UP000185161"/>
    </source>
</evidence>
<keyword evidence="4 12" id="KW-0479">Metal-binding</keyword>
<evidence type="ECO:0000256" key="7">
    <source>
        <dbReference type="ARBA" id="ARBA00023004"/>
    </source>
</evidence>
<keyword evidence="3 12" id="KW-0812">Transmembrane</keyword>
<proteinExistence type="inferred from homology"/>
<comment type="function">
    <text evidence="12">Catalyzes the conversion of heme O to heme A by two successive hydroxylations of the methyl group at C8. The first hydroxylation forms heme I, the second hydroxylation results in an unstable dihydroxymethyl group, which spontaneously dehydrates, resulting in the formyl group of heme A.</text>
</comment>
<evidence type="ECO:0000256" key="8">
    <source>
        <dbReference type="ARBA" id="ARBA00023133"/>
    </source>
</evidence>
<dbReference type="HAMAP" id="MF_01665">
    <property type="entry name" value="HemeA_synth_type2"/>
    <property type="match status" value="1"/>
</dbReference>
<keyword evidence="9 12" id="KW-0472">Membrane</keyword>
<dbReference type="Proteomes" id="UP000185161">
    <property type="component" value="Chromosome"/>
</dbReference>
<dbReference type="GO" id="GO:0046872">
    <property type="term" value="F:metal ion binding"/>
    <property type="evidence" value="ECO:0007669"/>
    <property type="project" value="UniProtKB-KW"/>
</dbReference>
<dbReference type="EMBL" id="CP018820">
    <property type="protein sequence ID" value="APR52272.1"/>
    <property type="molecule type" value="Genomic_DNA"/>
</dbReference>
<dbReference type="PANTHER" id="PTHR23289:SF2">
    <property type="entry name" value="CYTOCHROME C OXIDASE ASSEMBLY PROTEIN COX15 HOMOLOG"/>
    <property type="match status" value="1"/>
</dbReference>
<feature type="transmembrane region" description="Helical" evidence="12">
    <location>
        <begin position="211"/>
        <end position="234"/>
    </location>
</feature>
<evidence type="ECO:0000256" key="2">
    <source>
        <dbReference type="ARBA" id="ARBA00004141"/>
    </source>
</evidence>
<feature type="binding site" description="axial binding residue" evidence="12">
    <location>
        <position position="329"/>
    </location>
    <ligand>
        <name>heme</name>
        <dbReference type="ChEBI" id="CHEBI:30413"/>
    </ligand>
    <ligandPart>
        <name>Fe</name>
        <dbReference type="ChEBI" id="CHEBI:18248"/>
    </ligandPart>
</feature>
<evidence type="ECO:0000313" key="13">
    <source>
        <dbReference type="EMBL" id="APR52272.1"/>
    </source>
</evidence>
<evidence type="ECO:0000256" key="5">
    <source>
        <dbReference type="ARBA" id="ARBA00022989"/>
    </source>
</evidence>
<dbReference type="KEGG" id="skr:BRX40_07375"/>
<feature type="transmembrane region" description="Helical" evidence="12">
    <location>
        <begin position="270"/>
        <end position="288"/>
    </location>
</feature>
<evidence type="ECO:0000256" key="6">
    <source>
        <dbReference type="ARBA" id="ARBA00023002"/>
    </source>
</evidence>
<dbReference type="GO" id="GO:0006784">
    <property type="term" value="P:heme A biosynthetic process"/>
    <property type="evidence" value="ECO:0007669"/>
    <property type="project" value="UniProtKB-UniRule"/>
</dbReference>
<gene>
    <name evidence="12" type="primary">ctaA</name>
    <name evidence="13" type="ORF">BRX40_07375</name>
</gene>
<dbReference type="InterPro" id="IPR023754">
    <property type="entry name" value="HemeA_Synthase_type2"/>
</dbReference>
<feature type="transmembrane region" description="Helical" evidence="12">
    <location>
        <begin position="168"/>
        <end position="190"/>
    </location>
</feature>
<comment type="pathway">
    <text evidence="10 12">Porphyrin-containing compound metabolism; heme A biosynthesis; heme A from heme O: step 1/1.</text>
</comment>
<comment type="subunit">
    <text evidence="12">Interacts with CtaB.</text>
</comment>
<dbReference type="EC" id="1.17.99.9" evidence="12"/>
<sequence length="351" mass="38688">MRSAGHKRRSVSRFAQTARPRAIAYWLFAVAVLIVVMVGVGGITRLTESGLSITEWKLVTGTLPPLSDAAWLAEFEKYKRIPEYQQINAGMSLEAFKGIYFWEYLHRLLGRLIGVAFALPLLWFAIRRAIPQGYGPRLVGLLVLGGLQGVIGWWMVTSGLAERTDVSHFRLAAHLLLALFILAALVWTALDLRALARDPGYRPARLTAVAVWTGLILFVQLVYGAFVAGLNAGLVTNQWPLMNGKFFPSEVLAVRPFPDAMLNDPAMIHWFHRWWAWVTVAALIVLARRARAAGDRKASVAIHIAFGTQILLGIATVWTSVHLHVAATHQVVGALVVAAAAWGAHSIGRRR</sequence>
<evidence type="ECO:0000256" key="4">
    <source>
        <dbReference type="ARBA" id="ARBA00022723"/>
    </source>
</evidence>
<keyword evidence="6 12" id="KW-0560">Oxidoreductase</keyword>
<dbReference type="GO" id="GO:0005886">
    <property type="term" value="C:plasma membrane"/>
    <property type="evidence" value="ECO:0007669"/>
    <property type="project" value="UniProtKB-SubCell"/>
</dbReference>
<organism evidence="13 14">
    <name type="scientific">Sphingomonas koreensis</name>
    <dbReference type="NCBI Taxonomy" id="93064"/>
    <lineage>
        <taxon>Bacteria</taxon>
        <taxon>Pseudomonadati</taxon>
        <taxon>Pseudomonadota</taxon>
        <taxon>Alphaproteobacteria</taxon>
        <taxon>Sphingomonadales</taxon>
        <taxon>Sphingomonadaceae</taxon>
        <taxon>Sphingomonas</taxon>
    </lineage>
</organism>
<keyword evidence="12" id="KW-1003">Cell membrane</keyword>
<feature type="binding site" description="axial binding residue" evidence="12">
    <location>
        <position position="272"/>
    </location>
    <ligand>
        <name>heme</name>
        <dbReference type="ChEBI" id="CHEBI:30413"/>
    </ligand>
    <ligandPart>
        <name>Fe</name>
        <dbReference type="ChEBI" id="CHEBI:18248"/>
    </ligandPart>
</feature>
<feature type="transmembrane region" description="Helical" evidence="12">
    <location>
        <begin position="108"/>
        <end position="126"/>
    </location>
</feature>
<feature type="transmembrane region" description="Helical" evidence="12">
    <location>
        <begin position="300"/>
        <end position="321"/>
    </location>
</feature>
<keyword evidence="5 12" id="KW-1133">Transmembrane helix</keyword>
<dbReference type="GO" id="GO:0120547">
    <property type="term" value="F:heme A synthase activity"/>
    <property type="evidence" value="ECO:0007669"/>
    <property type="project" value="UniProtKB-EC"/>
</dbReference>
<dbReference type="GO" id="GO:0016653">
    <property type="term" value="F:oxidoreductase activity, acting on NAD(P)H, heme protein as acceptor"/>
    <property type="evidence" value="ECO:0007669"/>
    <property type="project" value="TreeGrafter"/>
</dbReference>
<dbReference type="UniPathway" id="UPA00269">
    <property type="reaction ID" value="UER00713"/>
</dbReference>